<organism evidence="2 3">
    <name type="scientific">Chloebia gouldiae</name>
    <name type="common">Gouldian finch</name>
    <name type="synonym">Erythrura gouldiae</name>
    <dbReference type="NCBI Taxonomy" id="44316"/>
    <lineage>
        <taxon>Eukaryota</taxon>
        <taxon>Metazoa</taxon>
        <taxon>Chordata</taxon>
        <taxon>Craniata</taxon>
        <taxon>Vertebrata</taxon>
        <taxon>Euteleostomi</taxon>
        <taxon>Archelosauria</taxon>
        <taxon>Archosauria</taxon>
        <taxon>Dinosauria</taxon>
        <taxon>Saurischia</taxon>
        <taxon>Theropoda</taxon>
        <taxon>Coelurosauria</taxon>
        <taxon>Aves</taxon>
        <taxon>Neognathae</taxon>
        <taxon>Neoaves</taxon>
        <taxon>Telluraves</taxon>
        <taxon>Australaves</taxon>
        <taxon>Passeriformes</taxon>
        <taxon>Passeroidea</taxon>
        <taxon>Passeridae</taxon>
        <taxon>Chloebia</taxon>
    </lineage>
</organism>
<evidence type="ECO:0000256" key="1">
    <source>
        <dbReference type="SAM" id="MobiDB-lite"/>
    </source>
</evidence>
<protein>
    <submittedName>
        <fullName evidence="2">Uncharacterized protein</fullName>
    </submittedName>
</protein>
<evidence type="ECO:0000313" key="3">
    <source>
        <dbReference type="Proteomes" id="UP000276834"/>
    </source>
</evidence>
<dbReference type="Proteomes" id="UP000276834">
    <property type="component" value="Unassembled WGS sequence"/>
</dbReference>
<name>A0A3L8SH28_CHLGU</name>
<feature type="region of interest" description="Disordered" evidence="1">
    <location>
        <begin position="44"/>
        <end position="63"/>
    </location>
</feature>
<dbReference type="EMBL" id="QUSF01000022">
    <property type="protein sequence ID" value="RLW01537.1"/>
    <property type="molecule type" value="Genomic_DNA"/>
</dbReference>
<proteinExistence type="predicted"/>
<keyword evidence="3" id="KW-1185">Reference proteome</keyword>
<evidence type="ECO:0000313" key="2">
    <source>
        <dbReference type="EMBL" id="RLW01537.1"/>
    </source>
</evidence>
<accession>A0A3L8SH28</accession>
<dbReference type="AlphaFoldDB" id="A0A3L8SH28"/>
<reference evidence="2 3" key="1">
    <citation type="journal article" date="2018" name="Proc. R. Soc. B">
        <title>A non-coding region near Follistatin controls head colour polymorphism in the Gouldian finch.</title>
        <authorList>
            <person name="Toomey M.B."/>
            <person name="Marques C.I."/>
            <person name="Andrade P."/>
            <person name="Araujo P.M."/>
            <person name="Sabatino S."/>
            <person name="Gazda M.A."/>
            <person name="Afonso S."/>
            <person name="Lopes R.J."/>
            <person name="Corbo J.C."/>
            <person name="Carneiro M."/>
        </authorList>
    </citation>
    <scope>NUCLEOTIDE SEQUENCE [LARGE SCALE GENOMIC DNA]</scope>
    <source>
        <strain evidence="2">Red01</strain>
        <tissue evidence="2">Muscle</tissue>
    </source>
</reference>
<comment type="caution">
    <text evidence="2">The sequence shown here is derived from an EMBL/GenBank/DDBJ whole genome shotgun (WGS) entry which is preliminary data.</text>
</comment>
<gene>
    <name evidence="2" type="ORF">DV515_00007845</name>
</gene>
<sequence length="152" mass="16435">MQCIVLVLRKGPSFAQLLPCIGQGHPVCQDVPCDAASCLIHHPSPRIPAEKPPGGGGRREAESSRHLLEFGDCSVPVQVEMSSVAPQLEGSSEFSLRCRDIKAHMVSKVKQALPTGGGSSVTEAEPCNALSAQLKHCSEMRHEMESRDSWRH</sequence>